<dbReference type="Proteomes" id="UP001225042">
    <property type="component" value="Unassembled WGS sequence"/>
</dbReference>
<gene>
    <name evidence="1" type="ORF">RBJ67_25650</name>
</gene>
<name>A0AAW8HEW2_9ENTR</name>
<evidence type="ECO:0000313" key="1">
    <source>
        <dbReference type="EMBL" id="MDQ2259517.1"/>
    </source>
</evidence>
<organism evidence="1 2">
    <name type="scientific">Enterobacter soli</name>
    <dbReference type="NCBI Taxonomy" id="885040"/>
    <lineage>
        <taxon>Bacteria</taxon>
        <taxon>Pseudomonadati</taxon>
        <taxon>Pseudomonadota</taxon>
        <taxon>Gammaproteobacteria</taxon>
        <taxon>Enterobacterales</taxon>
        <taxon>Enterobacteriaceae</taxon>
        <taxon>Enterobacter</taxon>
    </lineage>
</organism>
<protein>
    <submittedName>
        <fullName evidence="1">Uncharacterized protein</fullName>
    </submittedName>
</protein>
<sequence length="56" mass="6340">MKLSQIVALSRDNKSRSWCPVMTNAQLTQFFGAKPSRDLVLQRMNARRSRNMATAG</sequence>
<dbReference type="AlphaFoldDB" id="A0AAW8HEW2"/>
<dbReference type="RefSeq" id="WP_154816632.1">
    <property type="nucleotide sequence ID" value="NZ_JAVDKS010000021.1"/>
</dbReference>
<comment type="caution">
    <text evidence="1">The sequence shown here is derived from an EMBL/GenBank/DDBJ whole genome shotgun (WGS) entry which is preliminary data.</text>
</comment>
<keyword evidence="2" id="KW-1185">Reference proteome</keyword>
<reference evidence="1 2" key="1">
    <citation type="submission" date="2023-08" db="EMBL/GenBank/DDBJ databases">
        <authorList>
            <person name="Dale J."/>
        </authorList>
    </citation>
    <scope>NUCLEOTIDE SEQUENCE [LARGE SCALE GENOMIC DNA]</scope>
    <source>
        <strain evidence="1 2">2023EL-00788</strain>
    </source>
</reference>
<proteinExistence type="predicted"/>
<accession>A0AAW8HEW2</accession>
<evidence type="ECO:0000313" key="2">
    <source>
        <dbReference type="Proteomes" id="UP001225042"/>
    </source>
</evidence>
<dbReference type="EMBL" id="JAVDKS010000021">
    <property type="protein sequence ID" value="MDQ2259517.1"/>
    <property type="molecule type" value="Genomic_DNA"/>
</dbReference>